<dbReference type="GO" id="GO:0016740">
    <property type="term" value="F:transferase activity"/>
    <property type="evidence" value="ECO:0007669"/>
    <property type="project" value="UniProtKB-KW"/>
</dbReference>
<keyword evidence="4" id="KW-1185">Reference proteome</keyword>
<dbReference type="SUPFAM" id="SSF53448">
    <property type="entry name" value="Nucleotide-diphospho-sugar transferases"/>
    <property type="match status" value="1"/>
</dbReference>
<keyword evidence="1" id="KW-1133">Transmembrane helix</keyword>
<keyword evidence="3" id="KW-0808">Transferase</keyword>
<feature type="domain" description="Glycosyltransferase 2-like" evidence="2">
    <location>
        <begin position="52"/>
        <end position="168"/>
    </location>
</feature>
<dbReference type="InterPro" id="IPR001173">
    <property type="entry name" value="Glyco_trans_2-like"/>
</dbReference>
<dbReference type="EMBL" id="AP024563">
    <property type="protein sequence ID" value="BCU07451.1"/>
    <property type="molecule type" value="Genomic_DNA"/>
</dbReference>
<organism evidence="3 4">
    <name type="scientific">Allochromatium tepidum</name>
    <dbReference type="NCBI Taxonomy" id="553982"/>
    <lineage>
        <taxon>Bacteria</taxon>
        <taxon>Pseudomonadati</taxon>
        <taxon>Pseudomonadota</taxon>
        <taxon>Gammaproteobacteria</taxon>
        <taxon>Chromatiales</taxon>
        <taxon>Chromatiaceae</taxon>
        <taxon>Allochromatium</taxon>
    </lineage>
</organism>
<dbReference type="InterPro" id="IPR029044">
    <property type="entry name" value="Nucleotide-diphossugar_trans"/>
</dbReference>
<feature type="transmembrane region" description="Helical" evidence="1">
    <location>
        <begin position="14"/>
        <end position="33"/>
    </location>
</feature>
<gene>
    <name evidence="3" type="ORF">Atep_21280</name>
</gene>
<feature type="transmembrane region" description="Helical" evidence="1">
    <location>
        <begin position="282"/>
        <end position="301"/>
    </location>
</feature>
<dbReference type="CDD" id="cd06423">
    <property type="entry name" value="CESA_like"/>
    <property type="match status" value="1"/>
</dbReference>
<evidence type="ECO:0000256" key="1">
    <source>
        <dbReference type="SAM" id="Phobius"/>
    </source>
</evidence>
<feature type="transmembrane region" description="Helical" evidence="1">
    <location>
        <begin position="313"/>
        <end position="332"/>
    </location>
</feature>
<evidence type="ECO:0000313" key="3">
    <source>
        <dbReference type="EMBL" id="BCU07451.1"/>
    </source>
</evidence>
<keyword evidence="1" id="KW-0472">Membrane</keyword>
<dbReference type="Gene3D" id="3.90.550.10">
    <property type="entry name" value="Spore Coat Polysaccharide Biosynthesis Protein SpsA, Chain A"/>
    <property type="match status" value="1"/>
</dbReference>
<sequence>MTCRPHPINELQTIMPIELLWLLPPWALAFVFLGRMRRCPPLPERLDERRVSVIIPARNEEARLPPLLASLRVQDHPDFEVILVDDNSSDRTAELGRAAGVTTLSLTEPEPGWIGKPHACWAGARAASGEVLVFLDADTELEPGGLRRIVATQARHGGLVSIQPYHRMRRAYERLSAGFSLIMMGGIRSFTLLGDRLESNGAFGPCMVCSREDYFRTGGHRLVREEIIDDVALAREMARRGVPTRNFIGEGVIAFRMYPGGLRDLADGWTKNVARGAMTTDLVMLLLITAWIAGGMSAFDAFRAWPHDGWTNWTVAGGIAYGAYVLQIRWLLRRLGNFGWLTALSYPVSLLFFMAIFTRSLYLTLVRNSVRWKGRSIPVRATG</sequence>
<dbReference type="PANTHER" id="PTHR43646:SF3">
    <property type="entry name" value="SLR1566 PROTEIN"/>
    <property type="match status" value="1"/>
</dbReference>
<reference evidence="3 4" key="1">
    <citation type="submission" date="2021-04" db="EMBL/GenBank/DDBJ databases">
        <title>Complete genome sequencing of Allochromatium tepidum strain NZ.</title>
        <authorList>
            <person name="Tsukatani Y."/>
            <person name="Mori H."/>
        </authorList>
    </citation>
    <scope>NUCLEOTIDE SEQUENCE [LARGE SCALE GENOMIC DNA]</scope>
    <source>
        <strain evidence="3 4">NZ</strain>
    </source>
</reference>
<evidence type="ECO:0000259" key="2">
    <source>
        <dbReference type="Pfam" id="PF00535"/>
    </source>
</evidence>
<keyword evidence="1" id="KW-0812">Transmembrane</keyword>
<protein>
    <submittedName>
        <fullName evidence="3">Glycosyl transferase</fullName>
    </submittedName>
</protein>
<feature type="transmembrane region" description="Helical" evidence="1">
    <location>
        <begin position="344"/>
        <end position="365"/>
    </location>
</feature>
<name>A0ABM7QNH0_9GAMM</name>
<proteinExistence type="predicted"/>
<dbReference type="Proteomes" id="UP000680679">
    <property type="component" value="Chromosome"/>
</dbReference>
<evidence type="ECO:0000313" key="4">
    <source>
        <dbReference type="Proteomes" id="UP000680679"/>
    </source>
</evidence>
<dbReference type="PANTHER" id="PTHR43646">
    <property type="entry name" value="GLYCOSYLTRANSFERASE"/>
    <property type="match status" value="1"/>
</dbReference>
<dbReference type="Pfam" id="PF00535">
    <property type="entry name" value="Glycos_transf_2"/>
    <property type="match status" value="1"/>
</dbReference>
<accession>A0ABM7QNH0</accession>